<dbReference type="Pfam" id="PF00675">
    <property type="entry name" value="Peptidase_M16"/>
    <property type="match status" value="1"/>
</dbReference>
<comment type="similarity">
    <text evidence="1">Belongs to the peptidase M16 family.</text>
</comment>
<dbReference type="PANTHER" id="PTHR43690">
    <property type="entry name" value="NARDILYSIN"/>
    <property type="match status" value="1"/>
</dbReference>
<dbReference type="Pfam" id="PF05193">
    <property type="entry name" value="Peptidase_M16_C"/>
    <property type="match status" value="2"/>
</dbReference>
<accession>A0A9X3CVT9</accession>
<proteinExistence type="inferred from homology"/>
<sequence length="919" mass="106862">MQQDEPLPLDPAVRYGKLKNGFTYYLKNVEDPQNAVRFDLIVKAGRYHEDGDQREYAHLLEHMLAKETKHFSTLRRYFSQDGRRRHAFTNTHSTRYFAIIPKNDEQVLNDGLQVLLDWAQGNAWKPESIAVERGAIEGEMRTTDPYRDWKTRKLEREVLKTMGYNPTDIKASLESIKNFNAEAFYRFYNDWYRPDLQAVIIVGDINVDSLENVIREKFGILKGPPYPPDPKKYLYPQTVHFGGKEHFAVVNDSLEPAVSMEILKVRPNFQQNPKSGVNYRSMLLQQLYMAVLDKRSKFVSQQYDPPFSYFWANYRPGILAGGQVNATQMSVKLKRDLQNMKEKFQRAVKTWKQLHLKITEGELEEAKNEIIDRNEFGQSTTVTQFAKIFKDHFVDGKAAPDPEVETALIKNLLKEISVGDLQSFMEENGDLNESTHFVFFKNKNIKIPDHEVFKQWKKEVDSITIKPLEAPAPTIESLEDAAKISVSLSVENIGVATNTIGASTVELPNGVKLLLKPSKPGAEIYRNRISIQAFRPNPVPLENPQRYLAAQVAPEVMLFSGAGPYSKYDLERFTNKKRLNLHFLMNKDSQIISGDSYVQDLPELLNLFYLHLLHPREDKEAFEAWRDKKKEELQGRNIRGSSSFVVDKIEQVWYPQLPNLDEKALRELTKEKVFTAVKEWFSSIEGYTFIVTGDFDTDRVLPILIRKLSGFPAKNRAHVIKDKEFHFPLVKMQEKLAFKNINAAYVRLFFPVKVEKDIKTKIHLRLLSRALNERIHDRLRDGSYSPISQGEYIDRENGIFAFKIIFDSSLGEEKKMITWAMEEFQNLRDHGVEKEWLENAITQELLSYESKFNNFLDYNNFWQNYLQSKVMSKENLEKEVLQYGTILEHFINFQDFNRAAKNYLSEENLLEFIGLPEHY</sequence>
<evidence type="ECO:0000259" key="6">
    <source>
        <dbReference type="Pfam" id="PF00675"/>
    </source>
</evidence>
<evidence type="ECO:0000256" key="2">
    <source>
        <dbReference type="ARBA" id="ARBA00022670"/>
    </source>
</evidence>
<feature type="domain" description="Peptidase M16 C-terminal" evidence="7">
    <location>
        <begin position="178"/>
        <end position="369"/>
    </location>
</feature>
<dbReference type="InterPro" id="IPR011249">
    <property type="entry name" value="Metalloenz_LuxS/M16"/>
</dbReference>
<evidence type="ECO:0000313" key="9">
    <source>
        <dbReference type="Proteomes" id="UP001148482"/>
    </source>
</evidence>
<dbReference type="AlphaFoldDB" id="A0A9X3CVT9"/>
<keyword evidence="4" id="KW-0862">Zinc</keyword>
<evidence type="ECO:0000256" key="5">
    <source>
        <dbReference type="ARBA" id="ARBA00023049"/>
    </source>
</evidence>
<dbReference type="EMBL" id="JAPJDA010000006">
    <property type="protein sequence ID" value="MCX2837468.1"/>
    <property type="molecule type" value="Genomic_DNA"/>
</dbReference>
<protein>
    <submittedName>
        <fullName evidence="8">Insulinase family protein</fullName>
    </submittedName>
</protein>
<organism evidence="8 9">
    <name type="scientific">Salinimicrobium profundisediminis</name>
    <dbReference type="NCBI Taxonomy" id="2994553"/>
    <lineage>
        <taxon>Bacteria</taxon>
        <taxon>Pseudomonadati</taxon>
        <taxon>Bacteroidota</taxon>
        <taxon>Flavobacteriia</taxon>
        <taxon>Flavobacteriales</taxon>
        <taxon>Flavobacteriaceae</taxon>
        <taxon>Salinimicrobium</taxon>
    </lineage>
</organism>
<evidence type="ECO:0000256" key="4">
    <source>
        <dbReference type="ARBA" id="ARBA00022833"/>
    </source>
</evidence>
<evidence type="ECO:0000313" key="8">
    <source>
        <dbReference type="EMBL" id="MCX2837468.1"/>
    </source>
</evidence>
<dbReference type="PANTHER" id="PTHR43690:SF17">
    <property type="entry name" value="PROTEIN YHJJ"/>
    <property type="match status" value="1"/>
</dbReference>
<dbReference type="InterPro" id="IPR050626">
    <property type="entry name" value="Peptidase_M16"/>
</dbReference>
<keyword evidence="2" id="KW-0645">Protease</keyword>
<dbReference type="InterPro" id="IPR011765">
    <property type="entry name" value="Pept_M16_N"/>
</dbReference>
<comment type="caution">
    <text evidence="8">The sequence shown here is derived from an EMBL/GenBank/DDBJ whole genome shotgun (WGS) entry which is preliminary data.</text>
</comment>
<name>A0A9X3CVT9_9FLAO</name>
<dbReference type="GO" id="GO:0006508">
    <property type="term" value="P:proteolysis"/>
    <property type="evidence" value="ECO:0007669"/>
    <property type="project" value="UniProtKB-KW"/>
</dbReference>
<dbReference type="Gene3D" id="3.30.830.10">
    <property type="entry name" value="Metalloenzyme, LuxS/M16 peptidase-like"/>
    <property type="match status" value="3"/>
</dbReference>
<reference evidence="8" key="1">
    <citation type="submission" date="2022-11" db="EMBL/GenBank/DDBJ databases">
        <title>Salinimicrobium profundisediminis sp. nov., isolated from deep-sea sediment of the Mariana Trench.</title>
        <authorList>
            <person name="Fu H."/>
        </authorList>
    </citation>
    <scope>NUCLEOTIDE SEQUENCE</scope>
    <source>
        <strain evidence="8">MT39</strain>
    </source>
</reference>
<feature type="domain" description="Peptidase M16 C-terminal" evidence="7">
    <location>
        <begin position="668"/>
        <end position="843"/>
    </location>
</feature>
<evidence type="ECO:0000259" key="7">
    <source>
        <dbReference type="Pfam" id="PF05193"/>
    </source>
</evidence>
<keyword evidence="5" id="KW-0482">Metalloprotease</keyword>
<feature type="domain" description="Peptidase M16 N-terminal" evidence="6">
    <location>
        <begin position="31"/>
        <end position="146"/>
    </location>
</feature>
<gene>
    <name evidence="8" type="ORF">OQ279_04825</name>
</gene>
<dbReference type="Proteomes" id="UP001148482">
    <property type="component" value="Unassembled WGS sequence"/>
</dbReference>
<evidence type="ECO:0000256" key="1">
    <source>
        <dbReference type="ARBA" id="ARBA00007261"/>
    </source>
</evidence>
<dbReference type="SUPFAM" id="SSF63411">
    <property type="entry name" value="LuxS/MPP-like metallohydrolase"/>
    <property type="match status" value="3"/>
</dbReference>
<evidence type="ECO:0000256" key="3">
    <source>
        <dbReference type="ARBA" id="ARBA00022801"/>
    </source>
</evidence>
<dbReference type="InterPro" id="IPR007863">
    <property type="entry name" value="Peptidase_M16_C"/>
</dbReference>
<keyword evidence="9" id="KW-1185">Reference proteome</keyword>
<dbReference type="GO" id="GO:0046872">
    <property type="term" value="F:metal ion binding"/>
    <property type="evidence" value="ECO:0007669"/>
    <property type="project" value="InterPro"/>
</dbReference>
<dbReference type="GO" id="GO:0008237">
    <property type="term" value="F:metallopeptidase activity"/>
    <property type="evidence" value="ECO:0007669"/>
    <property type="project" value="UniProtKB-KW"/>
</dbReference>
<keyword evidence="3" id="KW-0378">Hydrolase</keyword>